<evidence type="ECO:0000313" key="2">
    <source>
        <dbReference type="Proteomes" id="UP001500751"/>
    </source>
</evidence>
<dbReference type="RefSeq" id="WP_344667592.1">
    <property type="nucleotide sequence ID" value="NZ_BAAAQN010000026.1"/>
</dbReference>
<organism evidence="1 2">
    <name type="scientific">Catenulispora yoronensis</name>
    <dbReference type="NCBI Taxonomy" id="450799"/>
    <lineage>
        <taxon>Bacteria</taxon>
        <taxon>Bacillati</taxon>
        <taxon>Actinomycetota</taxon>
        <taxon>Actinomycetes</taxon>
        <taxon>Catenulisporales</taxon>
        <taxon>Catenulisporaceae</taxon>
        <taxon>Catenulispora</taxon>
    </lineage>
</organism>
<dbReference type="EMBL" id="BAAAQN010000026">
    <property type="protein sequence ID" value="GAA2038369.1"/>
    <property type="molecule type" value="Genomic_DNA"/>
</dbReference>
<protein>
    <recommendedName>
        <fullName evidence="3">Guanylate cyclase domain-containing protein</fullName>
    </recommendedName>
</protein>
<gene>
    <name evidence="1" type="ORF">GCM10009839_44870</name>
</gene>
<proteinExistence type="predicted"/>
<evidence type="ECO:0000313" key="1">
    <source>
        <dbReference type="EMBL" id="GAA2038369.1"/>
    </source>
</evidence>
<keyword evidence="2" id="KW-1185">Reference proteome</keyword>
<sequence>MQWRGSYRNRLCVVTDIEGYSRHTTPEQSVAQERLRRITDFALANAGIGRFSRQRRQDRGDGQLLVMAPQLDLTRALPALVLGFRHALYENNRQPGSFGPLRMRVAMAHGVVAKGATGYEGQTPIVVCRMVDSQALKDALADHQEADLALCVSDTLYTDVVKQEYQGLPSDEFTETTITVKEYTGRVWITTPPAGPVLTASTGTSLWTSVAPGLVGAATAALVSFPHEGDPAHSDPFSDEFDPLDAYLHIHGDHGPSHDDGHHHHGGTEASAGTYYGPYTARGSQQNIVAVGEVMADFELEGFEVYGYEDNTGHEHYIVHEVYEEIDHQDHDTYDHDLHDHDTYDHDLHDHDTYDHDVHDHDTYDHDVHDDHGDHYL</sequence>
<comment type="caution">
    <text evidence="1">The sequence shown here is derived from an EMBL/GenBank/DDBJ whole genome shotgun (WGS) entry which is preliminary data.</text>
</comment>
<accession>A0ABN2UKG1</accession>
<evidence type="ECO:0008006" key="3">
    <source>
        <dbReference type="Google" id="ProtNLM"/>
    </source>
</evidence>
<dbReference type="Proteomes" id="UP001500751">
    <property type="component" value="Unassembled WGS sequence"/>
</dbReference>
<name>A0ABN2UKG1_9ACTN</name>
<reference evidence="1 2" key="1">
    <citation type="journal article" date="2019" name="Int. J. Syst. Evol. Microbiol.">
        <title>The Global Catalogue of Microorganisms (GCM) 10K type strain sequencing project: providing services to taxonomists for standard genome sequencing and annotation.</title>
        <authorList>
            <consortium name="The Broad Institute Genomics Platform"/>
            <consortium name="The Broad Institute Genome Sequencing Center for Infectious Disease"/>
            <person name="Wu L."/>
            <person name="Ma J."/>
        </authorList>
    </citation>
    <scope>NUCLEOTIDE SEQUENCE [LARGE SCALE GENOMIC DNA]</scope>
    <source>
        <strain evidence="1 2">JCM 16014</strain>
    </source>
</reference>